<dbReference type="OrthoDB" id="8613538at2"/>
<dbReference type="AlphaFoldDB" id="A0A521FNH9"/>
<dbReference type="Pfam" id="PF00497">
    <property type="entry name" value="SBP_bac_3"/>
    <property type="match status" value="1"/>
</dbReference>
<evidence type="ECO:0000313" key="4">
    <source>
        <dbReference type="EMBL" id="SMO97763.1"/>
    </source>
</evidence>
<organism evidence="4 5">
    <name type="scientific">Pedobacter westerhofensis</name>
    <dbReference type="NCBI Taxonomy" id="425512"/>
    <lineage>
        <taxon>Bacteria</taxon>
        <taxon>Pseudomonadati</taxon>
        <taxon>Bacteroidota</taxon>
        <taxon>Sphingobacteriia</taxon>
        <taxon>Sphingobacteriales</taxon>
        <taxon>Sphingobacteriaceae</taxon>
        <taxon>Pedobacter</taxon>
    </lineage>
</organism>
<evidence type="ECO:0000259" key="2">
    <source>
        <dbReference type="SMART" id="SM00062"/>
    </source>
</evidence>
<gene>
    <name evidence="4" type="ORF">SAMN06265348_114170</name>
</gene>
<dbReference type="PANTHER" id="PTHR35936:SF19">
    <property type="entry name" value="AMINO-ACID-BINDING PROTEIN YXEM-RELATED"/>
    <property type="match status" value="1"/>
</dbReference>
<dbReference type="InterPro" id="IPR001638">
    <property type="entry name" value="Solute-binding_3/MltF_N"/>
</dbReference>
<accession>A0A521FNH9</accession>
<dbReference type="PANTHER" id="PTHR35936">
    <property type="entry name" value="MEMBRANE-BOUND LYTIC MUREIN TRANSGLYCOSYLASE F"/>
    <property type="match status" value="1"/>
</dbReference>
<dbReference type="CDD" id="cd13530">
    <property type="entry name" value="PBP2_peptides_like"/>
    <property type="match status" value="1"/>
</dbReference>
<dbReference type="SMART" id="SM00079">
    <property type="entry name" value="PBPe"/>
    <property type="match status" value="1"/>
</dbReference>
<dbReference type="Proteomes" id="UP000320300">
    <property type="component" value="Unassembled WGS sequence"/>
</dbReference>
<protein>
    <submittedName>
        <fullName evidence="4">Amino acid ABC transporter substrate-binding protein, PAAT family</fullName>
    </submittedName>
</protein>
<feature type="domain" description="Ionotropic glutamate receptor C-terminal" evidence="3">
    <location>
        <begin position="4"/>
        <end position="223"/>
    </location>
</feature>
<feature type="domain" description="Solute-binding protein family 3/N-terminal" evidence="2">
    <location>
        <begin position="4"/>
        <end position="224"/>
    </location>
</feature>
<keyword evidence="1" id="KW-0732">Signal</keyword>
<dbReference type="GO" id="GO:0015276">
    <property type="term" value="F:ligand-gated monoatomic ion channel activity"/>
    <property type="evidence" value="ECO:0007669"/>
    <property type="project" value="InterPro"/>
</dbReference>
<dbReference type="SMART" id="SM00062">
    <property type="entry name" value="PBPb"/>
    <property type="match status" value="1"/>
</dbReference>
<dbReference type="Gene3D" id="3.40.190.10">
    <property type="entry name" value="Periplasmic binding protein-like II"/>
    <property type="match status" value="2"/>
</dbReference>
<keyword evidence="5" id="KW-1185">Reference proteome</keyword>
<dbReference type="EMBL" id="FXTN01000014">
    <property type="protein sequence ID" value="SMO97763.1"/>
    <property type="molecule type" value="Genomic_DNA"/>
</dbReference>
<name>A0A521FNH9_9SPHI</name>
<reference evidence="4 5" key="1">
    <citation type="submission" date="2017-05" db="EMBL/GenBank/DDBJ databases">
        <authorList>
            <person name="Varghese N."/>
            <person name="Submissions S."/>
        </authorList>
    </citation>
    <scope>NUCLEOTIDE SEQUENCE [LARGE SCALE GENOMIC DNA]</scope>
    <source>
        <strain evidence="4 5">DSM 19036</strain>
    </source>
</reference>
<evidence type="ECO:0000256" key="1">
    <source>
        <dbReference type="ARBA" id="ARBA00022729"/>
    </source>
</evidence>
<evidence type="ECO:0000313" key="5">
    <source>
        <dbReference type="Proteomes" id="UP000320300"/>
    </source>
</evidence>
<sequence>MKRILKIGLDSAAPFPLHSDYNSAKFEGFEVDMISAVAELLDLELHYEVSLWATILEKLYKGELDMICSAVTMTPSRKMILEFSQPYLEFQLCAIVSRGVVLSDLSDFANKKIGIRIATEAEKYVMSAFPSNVTVHAETNNELYKKLLAGRIDVLIDDSPIAGGFLHKHKTLEIGMFMPGTESQYAIAMKKGDVVLKDQINGAIDLLKANGSYNQIFKKWFSNIRLV</sequence>
<proteinExistence type="predicted"/>
<dbReference type="SUPFAM" id="SSF53850">
    <property type="entry name" value="Periplasmic binding protein-like II"/>
    <property type="match status" value="1"/>
</dbReference>
<dbReference type="InterPro" id="IPR001320">
    <property type="entry name" value="Iontro_rcpt_C"/>
</dbReference>
<dbReference type="GO" id="GO:0016020">
    <property type="term" value="C:membrane"/>
    <property type="evidence" value="ECO:0007669"/>
    <property type="project" value="InterPro"/>
</dbReference>
<dbReference type="RefSeq" id="WP_142530802.1">
    <property type="nucleotide sequence ID" value="NZ_CBCSJO010000013.1"/>
</dbReference>
<evidence type="ECO:0000259" key="3">
    <source>
        <dbReference type="SMART" id="SM00079"/>
    </source>
</evidence>